<dbReference type="AlphaFoldDB" id="A0A840FIT3"/>
<keyword evidence="8" id="KW-0862">Zinc</keyword>
<dbReference type="RefSeq" id="WP_183982911.1">
    <property type="nucleotide sequence ID" value="NZ_JACIEV010000002.1"/>
</dbReference>
<evidence type="ECO:0000313" key="11">
    <source>
        <dbReference type="EMBL" id="MBB4153255.1"/>
    </source>
</evidence>
<dbReference type="EMBL" id="JACIEV010000002">
    <property type="protein sequence ID" value="MBB4153255.1"/>
    <property type="molecule type" value="Genomic_DNA"/>
</dbReference>
<organism evidence="11 12">
    <name type="scientific">Sphingomonas jinjuensis</name>
    <dbReference type="NCBI Taxonomy" id="535907"/>
    <lineage>
        <taxon>Bacteria</taxon>
        <taxon>Pseudomonadati</taxon>
        <taxon>Pseudomonadota</taxon>
        <taxon>Alphaproteobacteria</taxon>
        <taxon>Sphingomonadales</taxon>
        <taxon>Sphingomonadaceae</taxon>
        <taxon>Sphingomonas</taxon>
    </lineage>
</organism>
<reference evidence="11 12" key="1">
    <citation type="submission" date="2020-08" db="EMBL/GenBank/DDBJ databases">
        <title>Genomic Encyclopedia of Type Strains, Phase IV (KMG-IV): sequencing the most valuable type-strain genomes for metagenomic binning, comparative biology and taxonomic classification.</title>
        <authorList>
            <person name="Goeker M."/>
        </authorList>
    </citation>
    <scope>NUCLEOTIDE SEQUENCE [LARGE SCALE GENOMIC DNA]</scope>
    <source>
        <strain evidence="11 12">YC6723</strain>
    </source>
</reference>
<keyword evidence="6" id="KW-0479">Metal-binding</keyword>
<evidence type="ECO:0000256" key="4">
    <source>
        <dbReference type="ARBA" id="ARBA00022695"/>
    </source>
</evidence>
<protein>
    <submittedName>
        <fullName evidence="11">DNA primase</fullName>
        <ecNumber evidence="11">2.7.7.-</ecNumber>
    </submittedName>
</protein>
<keyword evidence="12" id="KW-1185">Reference proteome</keyword>
<dbReference type="GO" id="GO:0003899">
    <property type="term" value="F:DNA-directed RNA polymerase activity"/>
    <property type="evidence" value="ECO:0007669"/>
    <property type="project" value="InterPro"/>
</dbReference>
<dbReference type="GO" id="GO:0006269">
    <property type="term" value="P:DNA replication, synthesis of primer"/>
    <property type="evidence" value="ECO:0007669"/>
    <property type="project" value="UniProtKB-KW"/>
</dbReference>
<accession>A0A840FIT3</accession>
<evidence type="ECO:0000256" key="9">
    <source>
        <dbReference type="ARBA" id="ARBA00023163"/>
    </source>
</evidence>
<sequence length="337" mass="36453">MLVGRFATYGNERAARYRNAPSELVRVVDEVRRNFAIPAVAEKAGVRLKARGREWVGLCPFHNERTPSFTVYDEGRKFCCFGCRASGDVLDFVQQAYGVKLFEAIDMLDSGALAELRQQLPPPRPKQDLRPVADRIVREAVPIEGTPAAAYLRSRGITMPLPHTLRFARLAPPKQPEDNGLLAANGSTPLPCLVAVVTDPAGQLVGIQRTYLTEDGRKAATTDGKVKYSLGNLIGGAIQLGPPAETIVVTEGLEDGLSLAQSLGESVWVAAGTKMLPHMQFPEVTRSVIIGADRDEPGERAAQAAAEAYRGRGLSVTIARPDAPFKDWNDQLRGVAA</sequence>
<keyword evidence="3 11" id="KW-0808">Transferase</keyword>
<gene>
    <name evidence="11" type="ORF">GGQ80_001143</name>
</gene>
<dbReference type="InterPro" id="IPR036977">
    <property type="entry name" value="DNA_primase_Znf_CHC2"/>
</dbReference>
<dbReference type="GO" id="GO:0003677">
    <property type="term" value="F:DNA binding"/>
    <property type="evidence" value="ECO:0007669"/>
    <property type="project" value="InterPro"/>
</dbReference>
<keyword evidence="5" id="KW-0235">DNA replication</keyword>
<dbReference type="InterPro" id="IPR002694">
    <property type="entry name" value="Znf_CHC2"/>
</dbReference>
<dbReference type="Proteomes" id="UP000529795">
    <property type="component" value="Unassembled WGS sequence"/>
</dbReference>
<evidence type="ECO:0000256" key="6">
    <source>
        <dbReference type="ARBA" id="ARBA00022723"/>
    </source>
</evidence>
<keyword evidence="9" id="KW-0804">Transcription</keyword>
<evidence type="ECO:0000259" key="10">
    <source>
        <dbReference type="SMART" id="SM00400"/>
    </source>
</evidence>
<evidence type="ECO:0000256" key="3">
    <source>
        <dbReference type="ARBA" id="ARBA00022679"/>
    </source>
</evidence>
<dbReference type="PANTHER" id="PTHR30313:SF2">
    <property type="entry name" value="DNA PRIMASE"/>
    <property type="match status" value="1"/>
</dbReference>
<evidence type="ECO:0000256" key="2">
    <source>
        <dbReference type="ARBA" id="ARBA00022515"/>
    </source>
</evidence>
<dbReference type="GO" id="GO:0000428">
    <property type="term" value="C:DNA-directed RNA polymerase complex"/>
    <property type="evidence" value="ECO:0007669"/>
    <property type="project" value="UniProtKB-KW"/>
</dbReference>
<dbReference type="SUPFAM" id="SSF56731">
    <property type="entry name" value="DNA primase core"/>
    <property type="match status" value="1"/>
</dbReference>
<evidence type="ECO:0000256" key="7">
    <source>
        <dbReference type="ARBA" id="ARBA00022771"/>
    </source>
</evidence>
<dbReference type="Pfam" id="PF01807">
    <property type="entry name" value="Zn_ribbon_DnaG"/>
    <property type="match status" value="1"/>
</dbReference>
<dbReference type="GO" id="GO:0005737">
    <property type="term" value="C:cytoplasm"/>
    <property type="evidence" value="ECO:0007669"/>
    <property type="project" value="TreeGrafter"/>
</dbReference>
<feature type="domain" description="Zinc finger CHC2-type" evidence="10">
    <location>
        <begin position="55"/>
        <end position="109"/>
    </location>
</feature>
<evidence type="ECO:0000256" key="1">
    <source>
        <dbReference type="ARBA" id="ARBA00022478"/>
    </source>
</evidence>
<dbReference type="InterPro" id="IPR055570">
    <property type="entry name" value="DUF7146"/>
</dbReference>
<dbReference type="Pfam" id="PF23639">
    <property type="entry name" value="DUF7146"/>
    <property type="match status" value="1"/>
</dbReference>
<dbReference type="PANTHER" id="PTHR30313">
    <property type="entry name" value="DNA PRIMASE"/>
    <property type="match status" value="1"/>
</dbReference>
<dbReference type="Pfam" id="PF13362">
    <property type="entry name" value="Toprim_3"/>
    <property type="match status" value="1"/>
</dbReference>
<keyword evidence="4 11" id="KW-0548">Nucleotidyltransferase</keyword>
<evidence type="ECO:0000256" key="5">
    <source>
        <dbReference type="ARBA" id="ARBA00022705"/>
    </source>
</evidence>
<keyword evidence="1" id="KW-0240">DNA-directed RNA polymerase</keyword>
<evidence type="ECO:0000256" key="8">
    <source>
        <dbReference type="ARBA" id="ARBA00022833"/>
    </source>
</evidence>
<keyword evidence="2" id="KW-0639">Primosome</keyword>
<dbReference type="Gene3D" id="3.90.580.10">
    <property type="entry name" value="Zinc finger, CHC2-type domain"/>
    <property type="match status" value="1"/>
</dbReference>
<dbReference type="GO" id="GO:0008270">
    <property type="term" value="F:zinc ion binding"/>
    <property type="evidence" value="ECO:0007669"/>
    <property type="project" value="UniProtKB-KW"/>
</dbReference>
<dbReference type="Gene3D" id="3.40.1360.10">
    <property type="match status" value="1"/>
</dbReference>
<dbReference type="GO" id="GO:1990077">
    <property type="term" value="C:primosome complex"/>
    <property type="evidence" value="ECO:0007669"/>
    <property type="project" value="UniProtKB-KW"/>
</dbReference>
<dbReference type="InterPro" id="IPR034154">
    <property type="entry name" value="TOPRIM_DnaG/twinkle"/>
</dbReference>
<keyword evidence="7" id="KW-0863">Zinc-finger</keyword>
<dbReference type="SUPFAM" id="SSF57783">
    <property type="entry name" value="Zinc beta-ribbon"/>
    <property type="match status" value="1"/>
</dbReference>
<dbReference type="InterPro" id="IPR006171">
    <property type="entry name" value="TOPRIM_dom"/>
</dbReference>
<dbReference type="CDD" id="cd01029">
    <property type="entry name" value="TOPRIM_primases"/>
    <property type="match status" value="1"/>
</dbReference>
<evidence type="ECO:0000313" key="12">
    <source>
        <dbReference type="Proteomes" id="UP000529795"/>
    </source>
</evidence>
<comment type="caution">
    <text evidence="11">The sequence shown here is derived from an EMBL/GenBank/DDBJ whole genome shotgun (WGS) entry which is preliminary data.</text>
</comment>
<dbReference type="EC" id="2.7.7.-" evidence="11"/>
<dbReference type="SMART" id="SM00400">
    <property type="entry name" value="ZnF_CHCC"/>
    <property type="match status" value="1"/>
</dbReference>
<name>A0A840FIT3_9SPHN</name>
<proteinExistence type="predicted"/>
<dbReference type="InterPro" id="IPR050219">
    <property type="entry name" value="DnaG_primase"/>
</dbReference>